<feature type="binding site" evidence="13">
    <location>
        <position position="177"/>
    </location>
    <ligand>
        <name>a divalent metal cation</name>
        <dbReference type="ChEBI" id="CHEBI:60240"/>
    </ligand>
</feature>
<comment type="cofactor">
    <cofactor evidence="5">
        <name>Fe(2+)</name>
        <dbReference type="ChEBI" id="CHEBI:29033"/>
    </cofactor>
</comment>
<keyword evidence="10 11" id="KW-0119">Carbohydrate metabolism</keyword>
<dbReference type="AlphaFoldDB" id="Q5EU44"/>
<accession>Q5EU44</accession>
<sequence>MKKFLIIPSILSADFCYLGNELHKLLRAGCQLIHFDLMDNHYVPNFTIGPMILKSVKNNNIPVFFDVPLMASSGDSLIPLFADLNVKFISIHPETTNPFPRTIPLIKKIGCNVGLALNPSTSLNCLDYIINELDLILVMAVNPGFGGQVFLKNSFKKIKPIRYLINKKKSNILLSVDGGVNQSNILKIIDSGADYLVIGSAIFNFKNYLKTIKNFQNIFF</sequence>
<dbReference type="SUPFAM" id="SSF51366">
    <property type="entry name" value="Ribulose-phoshate binding barrel"/>
    <property type="match status" value="1"/>
</dbReference>
<keyword evidence="9 10" id="KW-0413">Isomerase</keyword>
<evidence type="ECO:0000256" key="4">
    <source>
        <dbReference type="ARBA" id="ARBA00001947"/>
    </source>
</evidence>
<feature type="binding site" evidence="10 14">
    <location>
        <begin position="144"/>
        <end position="147"/>
    </location>
    <ligand>
        <name>substrate</name>
    </ligand>
</feature>
<name>Q5EU44_9GAMM</name>
<comment type="cofactor">
    <cofactor evidence="4">
        <name>Zn(2+)</name>
        <dbReference type="ChEBI" id="CHEBI:29105"/>
    </cofactor>
</comment>
<dbReference type="CDD" id="cd00429">
    <property type="entry name" value="RPE"/>
    <property type="match status" value="1"/>
</dbReference>
<dbReference type="PANTHER" id="PTHR11749">
    <property type="entry name" value="RIBULOSE-5-PHOSPHATE-3-EPIMERASE"/>
    <property type="match status" value="1"/>
</dbReference>
<feature type="binding site" evidence="13">
    <location>
        <position position="36"/>
    </location>
    <ligand>
        <name>a divalent metal cation</name>
        <dbReference type="ChEBI" id="CHEBI:60240"/>
    </ligand>
</feature>
<dbReference type="GO" id="GO:0006098">
    <property type="term" value="P:pentose-phosphate shunt"/>
    <property type="evidence" value="ECO:0007669"/>
    <property type="project" value="UniProtKB-UniRule"/>
</dbReference>
<protein>
    <recommendedName>
        <fullName evidence="7 10">Ribulose-phosphate 3-epimerase</fullName>
        <ecNumber evidence="7 10">5.1.3.1</ecNumber>
    </recommendedName>
</protein>
<evidence type="ECO:0000256" key="11">
    <source>
        <dbReference type="PIRNR" id="PIRNR001461"/>
    </source>
</evidence>
<dbReference type="InterPro" id="IPR011060">
    <property type="entry name" value="RibuloseP-bd_barrel"/>
</dbReference>
<dbReference type="GO" id="GO:0046872">
    <property type="term" value="F:metal ion binding"/>
    <property type="evidence" value="ECO:0007669"/>
    <property type="project" value="UniProtKB-UniRule"/>
</dbReference>
<feature type="binding site" evidence="13">
    <location>
        <position position="34"/>
    </location>
    <ligand>
        <name>a divalent metal cation</name>
        <dbReference type="ChEBI" id="CHEBI:60240"/>
    </ligand>
</feature>
<evidence type="ECO:0000256" key="10">
    <source>
        <dbReference type="HAMAP-Rule" id="MF_02227"/>
    </source>
</evidence>
<feature type="binding site" evidence="10 14">
    <location>
        <position position="9"/>
    </location>
    <ligand>
        <name>substrate</name>
    </ligand>
</feature>
<evidence type="ECO:0000256" key="12">
    <source>
        <dbReference type="PIRSR" id="PIRSR001461-1"/>
    </source>
</evidence>
<evidence type="ECO:0000313" key="15">
    <source>
        <dbReference type="EMBL" id="AAW72717.1"/>
    </source>
</evidence>
<organism evidence="15">
    <name type="scientific">Buchnera aphidicola</name>
    <name type="common">Cinara cedri</name>
    <dbReference type="NCBI Taxonomy" id="261318"/>
    <lineage>
        <taxon>Bacteria</taxon>
        <taxon>Pseudomonadati</taxon>
        <taxon>Pseudomonadota</taxon>
        <taxon>Gammaproteobacteria</taxon>
        <taxon>Enterobacterales</taxon>
        <taxon>Erwiniaceae</taxon>
        <taxon>Buchnera</taxon>
    </lineage>
</organism>
<dbReference type="GO" id="GO:0004750">
    <property type="term" value="F:D-ribulose-phosphate 3-epimerase activity"/>
    <property type="evidence" value="ECO:0007669"/>
    <property type="project" value="UniProtKB-UniRule"/>
</dbReference>
<comment type="cofactor">
    <cofactor evidence="3">
        <name>Co(2+)</name>
        <dbReference type="ChEBI" id="CHEBI:48828"/>
    </cofactor>
</comment>
<evidence type="ECO:0000256" key="8">
    <source>
        <dbReference type="ARBA" id="ARBA00022723"/>
    </source>
</evidence>
<dbReference type="EC" id="5.1.3.1" evidence="7 10"/>
<dbReference type="PROSITE" id="PS01085">
    <property type="entry name" value="RIBUL_P_3_EPIMER_1"/>
    <property type="match status" value="1"/>
</dbReference>
<feature type="binding site" evidence="14">
    <location>
        <position position="179"/>
    </location>
    <ligand>
        <name>substrate</name>
    </ligand>
</feature>
<feature type="binding site" evidence="10">
    <location>
        <begin position="177"/>
        <end position="179"/>
    </location>
    <ligand>
        <name>substrate</name>
    </ligand>
</feature>
<feature type="binding site" evidence="10 14">
    <location>
        <begin position="199"/>
        <end position="200"/>
    </location>
    <ligand>
        <name>substrate</name>
    </ligand>
</feature>
<dbReference type="InterPro" id="IPR000056">
    <property type="entry name" value="Ribul_P_3_epim-like"/>
</dbReference>
<comment type="catalytic activity">
    <reaction evidence="1 10 11">
        <text>D-ribulose 5-phosphate = D-xylulose 5-phosphate</text>
        <dbReference type="Rhea" id="RHEA:13677"/>
        <dbReference type="ChEBI" id="CHEBI:57737"/>
        <dbReference type="ChEBI" id="CHEBI:58121"/>
        <dbReference type="EC" id="5.1.3.1"/>
    </reaction>
</comment>
<evidence type="ECO:0000256" key="14">
    <source>
        <dbReference type="PIRSR" id="PIRSR001461-3"/>
    </source>
</evidence>
<comment type="cofactor">
    <cofactor evidence="10 13">
        <name>a divalent metal cation</name>
        <dbReference type="ChEBI" id="CHEBI:60240"/>
    </cofactor>
    <text evidence="10 13">Binds 1 divalent metal cation per subunit.</text>
</comment>
<dbReference type="HAMAP" id="MF_02227">
    <property type="entry name" value="RPE"/>
    <property type="match status" value="1"/>
</dbReference>
<gene>
    <name evidence="10 15" type="primary">rpe</name>
</gene>
<dbReference type="NCBIfam" id="NF004076">
    <property type="entry name" value="PRK05581.1-4"/>
    <property type="match status" value="1"/>
</dbReference>
<feature type="active site" description="Proton donor" evidence="10 12">
    <location>
        <position position="177"/>
    </location>
</feature>
<dbReference type="Pfam" id="PF00834">
    <property type="entry name" value="Ribul_P_3_epim"/>
    <property type="match status" value="1"/>
</dbReference>
<keyword evidence="8 10" id="KW-0479">Metal-binding</keyword>
<keyword evidence="13" id="KW-0464">Manganese</keyword>
<evidence type="ECO:0000256" key="5">
    <source>
        <dbReference type="ARBA" id="ARBA00001954"/>
    </source>
</evidence>
<dbReference type="InterPro" id="IPR026019">
    <property type="entry name" value="Ribul_P_3_epim"/>
</dbReference>
<evidence type="ECO:0000256" key="13">
    <source>
        <dbReference type="PIRSR" id="PIRSR001461-2"/>
    </source>
</evidence>
<feature type="active site" description="Proton acceptor" evidence="10 12">
    <location>
        <position position="36"/>
    </location>
</feature>
<dbReference type="Gene3D" id="3.20.20.70">
    <property type="entry name" value="Aldolase class I"/>
    <property type="match status" value="1"/>
</dbReference>
<comment type="cofactor">
    <cofactor evidence="2">
        <name>Mn(2+)</name>
        <dbReference type="ChEBI" id="CHEBI:29035"/>
    </cofactor>
</comment>
<keyword evidence="13" id="KW-0170">Cobalt</keyword>
<evidence type="ECO:0000256" key="7">
    <source>
        <dbReference type="ARBA" id="ARBA00013188"/>
    </source>
</evidence>
<keyword evidence="13" id="KW-0862">Zinc</keyword>
<dbReference type="GO" id="GO:0019323">
    <property type="term" value="P:pentose catabolic process"/>
    <property type="evidence" value="ECO:0007669"/>
    <property type="project" value="UniProtKB-UniRule"/>
</dbReference>
<evidence type="ECO:0000256" key="2">
    <source>
        <dbReference type="ARBA" id="ARBA00001936"/>
    </source>
</evidence>
<dbReference type="FunFam" id="3.20.20.70:FF:000004">
    <property type="entry name" value="Ribulose-phosphate 3-epimerase"/>
    <property type="match status" value="1"/>
</dbReference>
<dbReference type="InterPro" id="IPR013785">
    <property type="entry name" value="Aldolase_TIM"/>
</dbReference>
<dbReference type="GO" id="GO:0005737">
    <property type="term" value="C:cytoplasm"/>
    <property type="evidence" value="ECO:0007669"/>
    <property type="project" value="UniProtKB-ARBA"/>
</dbReference>
<evidence type="ECO:0000256" key="3">
    <source>
        <dbReference type="ARBA" id="ARBA00001941"/>
    </source>
</evidence>
<comment type="function">
    <text evidence="10">Catalyzes the reversible epimerization of D-ribulose 5-phosphate to D-xylulose 5-phosphate.</text>
</comment>
<dbReference type="PIRSF" id="PIRSF001461">
    <property type="entry name" value="RPE"/>
    <property type="match status" value="1"/>
</dbReference>
<evidence type="ECO:0000256" key="1">
    <source>
        <dbReference type="ARBA" id="ARBA00001782"/>
    </source>
</evidence>
<comment type="pathway">
    <text evidence="10">Carbohydrate degradation.</text>
</comment>
<comment type="caution">
    <text evidence="10">Lacks conserved residue(s) required for the propagation of feature annotation.</text>
</comment>
<evidence type="ECO:0000256" key="6">
    <source>
        <dbReference type="ARBA" id="ARBA00009541"/>
    </source>
</evidence>
<proteinExistence type="inferred from homology"/>
<dbReference type="EMBL" id="AY744382">
    <property type="protein sequence ID" value="AAW72717.1"/>
    <property type="molecule type" value="Genomic_DNA"/>
</dbReference>
<reference evidence="15" key="1">
    <citation type="journal article" date="2005" name="Gene">
        <title>Comparative analysis of two genomic regions among four strains of Buchnera aphidicola, primary endosymbiont of aphids.</title>
        <authorList>
            <person name="Perez-Brocal V."/>
            <person name="Latorre A."/>
            <person name="Gil R."/>
            <person name="Moya A."/>
        </authorList>
    </citation>
    <scope>NUCLEOTIDE SEQUENCE</scope>
</reference>
<comment type="similarity">
    <text evidence="6 10 11">Belongs to the ribulose-phosphate 3-epimerase family.</text>
</comment>
<dbReference type="NCBIfam" id="TIGR01163">
    <property type="entry name" value="rpe"/>
    <property type="match status" value="1"/>
</dbReference>
<evidence type="ECO:0000256" key="9">
    <source>
        <dbReference type="ARBA" id="ARBA00023235"/>
    </source>
</evidence>